<evidence type="ECO:0000313" key="2">
    <source>
        <dbReference type="EMBL" id="KAH0546666.1"/>
    </source>
</evidence>
<dbReference type="AlphaFoldDB" id="A0AAV7I9C5"/>
<dbReference type="Proteomes" id="UP000826195">
    <property type="component" value="Unassembled WGS sequence"/>
</dbReference>
<name>A0AAV7I9C5_COTGL</name>
<sequence>MHLSKKKLTDLKFELLVTPFEDNAIDEEVLNELDKNLIDNLIPQVGWRHKFKKRYQLFKAEMADDVEKESDMLVAINASSNNESEHVLDVEEPGASTSTTPTENPREKCTLFQFLKSSKRGRLIFNIYEKDKTVNRSKLLH</sequence>
<reference evidence="2 3" key="1">
    <citation type="journal article" date="2021" name="J. Hered.">
        <title>A chromosome-level genome assembly of the parasitoid wasp, Cotesia glomerata (Hymenoptera: Braconidae).</title>
        <authorList>
            <person name="Pinto B.J."/>
            <person name="Weis J.J."/>
            <person name="Gamble T."/>
            <person name="Ode P.J."/>
            <person name="Paul R."/>
            <person name="Zaspel J.M."/>
        </authorList>
    </citation>
    <scope>NUCLEOTIDE SEQUENCE [LARGE SCALE GENOMIC DNA]</scope>
    <source>
        <strain evidence="2">CgM1</strain>
    </source>
</reference>
<evidence type="ECO:0000313" key="3">
    <source>
        <dbReference type="Proteomes" id="UP000826195"/>
    </source>
</evidence>
<proteinExistence type="predicted"/>
<gene>
    <name evidence="2" type="ORF">KQX54_013312</name>
</gene>
<comment type="caution">
    <text evidence="2">The sequence shown here is derived from an EMBL/GenBank/DDBJ whole genome shotgun (WGS) entry which is preliminary data.</text>
</comment>
<dbReference type="EMBL" id="JAHXZJ010002237">
    <property type="protein sequence ID" value="KAH0546666.1"/>
    <property type="molecule type" value="Genomic_DNA"/>
</dbReference>
<organism evidence="2 3">
    <name type="scientific">Cotesia glomerata</name>
    <name type="common">Lepidopteran parasitic wasp</name>
    <name type="synonym">Apanteles glomeratus</name>
    <dbReference type="NCBI Taxonomy" id="32391"/>
    <lineage>
        <taxon>Eukaryota</taxon>
        <taxon>Metazoa</taxon>
        <taxon>Ecdysozoa</taxon>
        <taxon>Arthropoda</taxon>
        <taxon>Hexapoda</taxon>
        <taxon>Insecta</taxon>
        <taxon>Pterygota</taxon>
        <taxon>Neoptera</taxon>
        <taxon>Endopterygota</taxon>
        <taxon>Hymenoptera</taxon>
        <taxon>Apocrita</taxon>
        <taxon>Ichneumonoidea</taxon>
        <taxon>Braconidae</taxon>
        <taxon>Microgastrinae</taxon>
        <taxon>Cotesia</taxon>
    </lineage>
</organism>
<accession>A0AAV7I9C5</accession>
<keyword evidence="3" id="KW-1185">Reference proteome</keyword>
<feature type="region of interest" description="Disordered" evidence="1">
    <location>
        <begin position="84"/>
        <end position="105"/>
    </location>
</feature>
<protein>
    <submittedName>
        <fullName evidence="2">Uncharacterized protein</fullName>
    </submittedName>
</protein>
<evidence type="ECO:0000256" key="1">
    <source>
        <dbReference type="SAM" id="MobiDB-lite"/>
    </source>
</evidence>